<evidence type="ECO:0000256" key="1">
    <source>
        <dbReference type="ARBA" id="ARBA00004123"/>
    </source>
</evidence>
<reference evidence="9 10" key="1">
    <citation type="submission" date="2024-07" db="EMBL/GenBank/DDBJ databases">
        <title>Section-level genome sequencing and comparative genomics of Aspergillus sections Usti and Cavernicolus.</title>
        <authorList>
            <consortium name="Lawrence Berkeley National Laboratory"/>
            <person name="Nybo J.L."/>
            <person name="Vesth T.C."/>
            <person name="Theobald S."/>
            <person name="Frisvad J.C."/>
            <person name="Larsen T.O."/>
            <person name="Kjaerboelling I."/>
            <person name="Rothschild-Mancinelli K."/>
            <person name="Lyhne E.K."/>
            <person name="Kogle M.E."/>
            <person name="Barry K."/>
            <person name="Clum A."/>
            <person name="Na H."/>
            <person name="Ledsgaard L."/>
            <person name="Lin J."/>
            <person name="Lipzen A."/>
            <person name="Kuo A."/>
            <person name="Riley R."/>
            <person name="Mondo S."/>
            <person name="Labutti K."/>
            <person name="Haridas S."/>
            <person name="Pangalinan J."/>
            <person name="Salamov A.A."/>
            <person name="Simmons B.A."/>
            <person name="Magnuson J.K."/>
            <person name="Chen J."/>
            <person name="Drula E."/>
            <person name="Henrissat B."/>
            <person name="Wiebenga A."/>
            <person name="Lubbers R.J."/>
            <person name="Gomes A.C."/>
            <person name="Macurrencykelacurrency M.R."/>
            <person name="Stajich J."/>
            <person name="Grigoriev I.V."/>
            <person name="Mortensen U.H."/>
            <person name="De Vries R.P."/>
            <person name="Baker S.E."/>
            <person name="Andersen M.R."/>
        </authorList>
    </citation>
    <scope>NUCLEOTIDE SEQUENCE [LARGE SCALE GENOMIC DNA]</scope>
    <source>
        <strain evidence="9 10">CBS 449.75</strain>
    </source>
</reference>
<evidence type="ECO:0000256" key="2">
    <source>
        <dbReference type="ARBA" id="ARBA00022723"/>
    </source>
</evidence>
<dbReference type="InterPro" id="IPR050613">
    <property type="entry name" value="Sec_Metabolite_Reg"/>
</dbReference>
<dbReference type="SMART" id="SM00906">
    <property type="entry name" value="Fungal_trans"/>
    <property type="match status" value="1"/>
</dbReference>
<comment type="subcellular location">
    <subcellularLocation>
        <location evidence="1">Nucleus</location>
    </subcellularLocation>
</comment>
<organism evidence="9 10">
    <name type="scientific">Aspergillus lucknowensis</name>
    <dbReference type="NCBI Taxonomy" id="176173"/>
    <lineage>
        <taxon>Eukaryota</taxon>
        <taxon>Fungi</taxon>
        <taxon>Dikarya</taxon>
        <taxon>Ascomycota</taxon>
        <taxon>Pezizomycotina</taxon>
        <taxon>Eurotiomycetes</taxon>
        <taxon>Eurotiomycetidae</taxon>
        <taxon>Eurotiales</taxon>
        <taxon>Aspergillaceae</taxon>
        <taxon>Aspergillus</taxon>
        <taxon>Aspergillus subgen. Nidulantes</taxon>
    </lineage>
</organism>
<dbReference type="CDD" id="cd00067">
    <property type="entry name" value="GAL4"/>
    <property type="match status" value="1"/>
</dbReference>
<evidence type="ECO:0000256" key="6">
    <source>
        <dbReference type="ARBA" id="ARBA00023242"/>
    </source>
</evidence>
<evidence type="ECO:0000259" key="8">
    <source>
        <dbReference type="PROSITE" id="PS50048"/>
    </source>
</evidence>
<dbReference type="CDD" id="cd12148">
    <property type="entry name" value="fungal_TF_MHR"/>
    <property type="match status" value="1"/>
</dbReference>
<name>A0ABR4LR73_9EURO</name>
<protein>
    <submittedName>
        <fullName evidence="9">Fungal-specific transcription factor domain-containing protein</fullName>
    </submittedName>
</protein>
<accession>A0ABR4LR73</accession>
<feature type="region of interest" description="Disordered" evidence="7">
    <location>
        <begin position="74"/>
        <end position="103"/>
    </location>
</feature>
<evidence type="ECO:0000256" key="5">
    <source>
        <dbReference type="ARBA" id="ARBA00023163"/>
    </source>
</evidence>
<dbReference type="PROSITE" id="PS50048">
    <property type="entry name" value="ZN2_CY6_FUNGAL_2"/>
    <property type="match status" value="1"/>
</dbReference>
<feature type="compositionally biased region" description="Basic and acidic residues" evidence="7">
    <location>
        <begin position="77"/>
        <end position="90"/>
    </location>
</feature>
<dbReference type="SUPFAM" id="SSF57701">
    <property type="entry name" value="Zn2/Cys6 DNA-binding domain"/>
    <property type="match status" value="1"/>
</dbReference>
<keyword evidence="10" id="KW-1185">Reference proteome</keyword>
<dbReference type="Gene3D" id="4.10.240.10">
    <property type="entry name" value="Zn(2)-C6 fungal-type DNA-binding domain"/>
    <property type="match status" value="1"/>
</dbReference>
<dbReference type="InterPro" id="IPR036864">
    <property type="entry name" value="Zn2-C6_fun-type_DNA-bd_sf"/>
</dbReference>
<evidence type="ECO:0000313" key="10">
    <source>
        <dbReference type="Proteomes" id="UP001610432"/>
    </source>
</evidence>
<evidence type="ECO:0000256" key="3">
    <source>
        <dbReference type="ARBA" id="ARBA00023015"/>
    </source>
</evidence>
<keyword evidence="2" id="KW-0479">Metal-binding</keyword>
<evidence type="ECO:0000256" key="4">
    <source>
        <dbReference type="ARBA" id="ARBA00023125"/>
    </source>
</evidence>
<dbReference type="InterPro" id="IPR001138">
    <property type="entry name" value="Zn2Cys6_DnaBD"/>
</dbReference>
<keyword evidence="4" id="KW-0238">DNA-binding</keyword>
<evidence type="ECO:0000313" key="9">
    <source>
        <dbReference type="EMBL" id="KAL2867024.1"/>
    </source>
</evidence>
<feature type="region of interest" description="Disordered" evidence="7">
    <location>
        <begin position="619"/>
        <end position="645"/>
    </location>
</feature>
<dbReference type="Pfam" id="PF00172">
    <property type="entry name" value="Zn_clus"/>
    <property type="match status" value="1"/>
</dbReference>
<sequence>MEQAQPPVRSILSCTFCRQKKLRCDRLRPCNSCTKRGLQCAYVNPAPPPRNTPTRSTKQLNQRIRQLESLVNSLGNAKDDPPKSDVEIEPQHGNADDVITNDPGKIQVGEAGVTYVSGAHWAALQDSITELRDYLEPDSPLTYISENQGPALLLGLSPPGGKENFLEFVPPKHVADRLVSWFFNSLEPGVVIIHGPTFQKEYNLFWDYPQDVSLTWLSLLFSIMCLATHLHQRFEGEVADLIGDPKEMANNFRLQAAYCLIKDKYTTPSKYTIEALLMYGQTEYFRSPDAQHELWVLFGVAMRLAMRIGIHRDGSRYPGISCFEAEMRRRIWALMSQLETLLSFQMGLPRMIHGALSDTQLPRNLLDNDFDENSSTLPPPRPDTDFTPVSYMIAKSRISGVFGLITDYVASTLPGSHQSVLQLDNQLNEAYAAAPANLQFRGVGQSVTELPHIIIARYNLDILYQKSRCVLHRNYLYDGRSDRRYVASRRICIDSAIKLLRHHATIDAQVQPGGVLCQHQWYFTSLTTHDFVLAAMILCLEMHYNSKGSGQIGEEAVYSKDELLSTLQTSRQVWSKYKAYSAEATQAWRSISIMLGKLHASTTPGSTALDSYNTLTEKRLSNDDGAQPQDPLDIRNQGVVNNPTPESQLDFDTIMGLDADISGEMTIDNTLWDFSKNIDWVQWDATVQNLEMAGSKASV</sequence>
<evidence type="ECO:0000256" key="7">
    <source>
        <dbReference type="SAM" id="MobiDB-lite"/>
    </source>
</evidence>
<dbReference type="Proteomes" id="UP001610432">
    <property type="component" value="Unassembled WGS sequence"/>
</dbReference>
<dbReference type="RefSeq" id="XP_070886003.1">
    <property type="nucleotide sequence ID" value="XM_071024325.1"/>
</dbReference>
<feature type="domain" description="Zn(2)-C6 fungal-type" evidence="8">
    <location>
        <begin position="13"/>
        <end position="42"/>
    </location>
</feature>
<keyword evidence="3" id="KW-0805">Transcription regulation</keyword>
<dbReference type="PANTHER" id="PTHR31001">
    <property type="entry name" value="UNCHARACTERIZED TRANSCRIPTIONAL REGULATORY PROTEIN"/>
    <property type="match status" value="1"/>
</dbReference>
<dbReference type="Pfam" id="PF04082">
    <property type="entry name" value="Fungal_trans"/>
    <property type="match status" value="1"/>
</dbReference>
<dbReference type="GeneID" id="98139397"/>
<dbReference type="EMBL" id="JBFXLQ010000021">
    <property type="protein sequence ID" value="KAL2867024.1"/>
    <property type="molecule type" value="Genomic_DNA"/>
</dbReference>
<comment type="caution">
    <text evidence="9">The sequence shown here is derived from an EMBL/GenBank/DDBJ whole genome shotgun (WGS) entry which is preliminary data.</text>
</comment>
<dbReference type="InterPro" id="IPR007219">
    <property type="entry name" value="XnlR_reg_dom"/>
</dbReference>
<dbReference type="PANTHER" id="PTHR31001:SF49">
    <property type="entry name" value="ZN(II)2CYS6 TRANSCRIPTION FACTOR (EUROFUNG)"/>
    <property type="match status" value="1"/>
</dbReference>
<keyword evidence="6" id="KW-0539">Nucleus</keyword>
<gene>
    <name evidence="9" type="ORF">BJX67DRAFT_111364</name>
</gene>
<dbReference type="PROSITE" id="PS00463">
    <property type="entry name" value="ZN2_CY6_FUNGAL_1"/>
    <property type="match status" value="1"/>
</dbReference>
<dbReference type="SMART" id="SM00066">
    <property type="entry name" value="GAL4"/>
    <property type="match status" value="1"/>
</dbReference>
<proteinExistence type="predicted"/>
<keyword evidence="5" id="KW-0804">Transcription</keyword>